<feature type="region of interest" description="Disordered" evidence="2">
    <location>
        <begin position="428"/>
        <end position="453"/>
    </location>
</feature>
<feature type="compositionally biased region" description="Basic and acidic residues" evidence="2">
    <location>
        <begin position="1"/>
        <end position="14"/>
    </location>
</feature>
<evidence type="ECO:0000256" key="2">
    <source>
        <dbReference type="SAM" id="MobiDB-lite"/>
    </source>
</evidence>
<accession>A0A2T2PD07</accession>
<sequence length="519" mass="59519">MQEDTGRRSLETRNDGFNSKDYSPSPALGVAAGRLERTVKPDVQTSASDQPDTNACDVKPTSNGIKRQQSPKFTLKDGVDVLSPPASPPRSLPPPQKLPDDRHLSLQDWRPSEISPEDFTKLEDNFIKLGDGEGTCPAIVISWRSFRKCLYAMMTHRKYEASQQLTERELERIKDKKAALHGEWNEQVAELRKIHSFGQHVPSLCQQADTKPVDAKQVSAKMDEIQGKLDALHDEASNFNADLKKLYEYLGYVCEEVVLSLDDAFVKLGILQHPDHFDKPGPVKITAPLLESDRDPEEIPENNWNDENEPPGIWHDCIRSETVEFPEDTWNNTLDDYPDLDPDRIVIEGYKEKKQQFLEVKDDFESRRADFYLQRETYIAANQHRANSIQLEDEFGAEWVRRGQEMTKRYVEAEKAFDVACERYTKVQERRQAAEEPDDTSHPMLPPPEERTENYGAMLPERQRKRILSWMEIEFESPLSSGRESAAPRTDSLRSLTFKAVGSKRRKIDAYNLQVGREN</sequence>
<proteinExistence type="predicted"/>
<feature type="region of interest" description="Disordered" evidence="2">
    <location>
        <begin position="1"/>
        <end position="103"/>
    </location>
</feature>
<dbReference type="OrthoDB" id="3690663at2759"/>
<evidence type="ECO:0000256" key="1">
    <source>
        <dbReference type="SAM" id="Coils"/>
    </source>
</evidence>
<dbReference type="EMBL" id="KZ678128">
    <property type="protein sequence ID" value="PSN75542.1"/>
    <property type="molecule type" value="Genomic_DNA"/>
</dbReference>
<feature type="compositionally biased region" description="Pro residues" evidence="2">
    <location>
        <begin position="85"/>
        <end position="97"/>
    </location>
</feature>
<feature type="compositionally biased region" description="Polar residues" evidence="2">
    <location>
        <begin position="43"/>
        <end position="53"/>
    </location>
</feature>
<evidence type="ECO:0000313" key="3">
    <source>
        <dbReference type="EMBL" id="PSN75542.1"/>
    </source>
</evidence>
<name>A0A2T2PD07_CORCC</name>
<keyword evidence="1" id="KW-0175">Coiled coil</keyword>
<feature type="compositionally biased region" description="Polar residues" evidence="2">
    <location>
        <begin position="60"/>
        <end position="72"/>
    </location>
</feature>
<organism evidence="3 4">
    <name type="scientific">Corynespora cassiicola Philippines</name>
    <dbReference type="NCBI Taxonomy" id="1448308"/>
    <lineage>
        <taxon>Eukaryota</taxon>
        <taxon>Fungi</taxon>
        <taxon>Dikarya</taxon>
        <taxon>Ascomycota</taxon>
        <taxon>Pezizomycotina</taxon>
        <taxon>Dothideomycetes</taxon>
        <taxon>Pleosporomycetidae</taxon>
        <taxon>Pleosporales</taxon>
        <taxon>Corynesporascaceae</taxon>
        <taxon>Corynespora</taxon>
    </lineage>
</organism>
<dbReference type="AlphaFoldDB" id="A0A2T2PD07"/>
<feature type="coiled-coil region" evidence="1">
    <location>
        <begin position="215"/>
        <end position="242"/>
    </location>
</feature>
<gene>
    <name evidence="3" type="ORF">BS50DRAFT_616153</name>
</gene>
<evidence type="ECO:0000313" key="4">
    <source>
        <dbReference type="Proteomes" id="UP000240883"/>
    </source>
</evidence>
<protein>
    <submittedName>
        <fullName evidence="3">Uncharacterized protein</fullName>
    </submittedName>
</protein>
<keyword evidence="4" id="KW-1185">Reference proteome</keyword>
<reference evidence="3 4" key="1">
    <citation type="journal article" date="2018" name="Front. Microbiol.">
        <title>Genome-Wide Analysis of Corynespora cassiicola Leaf Fall Disease Putative Effectors.</title>
        <authorList>
            <person name="Lopez D."/>
            <person name="Ribeiro S."/>
            <person name="Label P."/>
            <person name="Fumanal B."/>
            <person name="Venisse J.S."/>
            <person name="Kohler A."/>
            <person name="de Oliveira R.R."/>
            <person name="Labutti K."/>
            <person name="Lipzen A."/>
            <person name="Lail K."/>
            <person name="Bauer D."/>
            <person name="Ohm R.A."/>
            <person name="Barry K.W."/>
            <person name="Spatafora J."/>
            <person name="Grigoriev I.V."/>
            <person name="Martin F.M."/>
            <person name="Pujade-Renaud V."/>
        </authorList>
    </citation>
    <scope>NUCLEOTIDE SEQUENCE [LARGE SCALE GENOMIC DNA]</scope>
    <source>
        <strain evidence="3 4">Philippines</strain>
    </source>
</reference>
<dbReference type="Proteomes" id="UP000240883">
    <property type="component" value="Unassembled WGS sequence"/>
</dbReference>